<keyword evidence="9" id="KW-1185">Reference proteome</keyword>
<evidence type="ECO:0000256" key="4">
    <source>
        <dbReference type="ARBA" id="ARBA00023069"/>
    </source>
</evidence>
<evidence type="ECO:0000256" key="5">
    <source>
        <dbReference type="ARBA" id="ARBA00023273"/>
    </source>
</evidence>
<evidence type="ECO:0000256" key="1">
    <source>
        <dbReference type="ARBA" id="ARBA00004138"/>
    </source>
</evidence>
<feature type="compositionally biased region" description="Low complexity" evidence="6">
    <location>
        <begin position="1685"/>
        <end position="1727"/>
    </location>
</feature>
<feature type="domain" description="Calponin-homology (CH)" evidence="7">
    <location>
        <begin position="1752"/>
        <end position="1863"/>
    </location>
</feature>
<feature type="region of interest" description="Disordered" evidence="6">
    <location>
        <begin position="2012"/>
        <end position="2064"/>
    </location>
</feature>
<feature type="region of interest" description="Disordered" evidence="6">
    <location>
        <begin position="218"/>
        <end position="263"/>
    </location>
</feature>
<keyword evidence="8" id="KW-0282">Flagellum</keyword>
<feature type="region of interest" description="Disordered" evidence="6">
    <location>
        <begin position="858"/>
        <end position="936"/>
    </location>
</feature>
<organism evidence="8 9">
    <name type="scientific">Monoraphidium neglectum</name>
    <dbReference type="NCBI Taxonomy" id="145388"/>
    <lineage>
        <taxon>Eukaryota</taxon>
        <taxon>Viridiplantae</taxon>
        <taxon>Chlorophyta</taxon>
        <taxon>core chlorophytes</taxon>
        <taxon>Chlorophyceae</taxon>
        <taxon>CS clade</taxon>
        <taxon>Sphaeropleales</taxon>
        <taxon>Selenastraceae</taxon>
        <taxon>Monoraphidium</taxon>
    </lineage>
</organism>
<name>A0A0D2MMH2_9CHLO</name>
<dbReference type="SUPFAM" id="SSF47576">
    <property type="entry name" value="Calponin-homology domain, CH-domain"/>
    <property type="match status" value="1"/>
</dbReference>
<feature type="compositionally biased region" description="Gly residues" evidence="6">
    <location>
        <begin position="341"/>
        <end position="351"/>
    </location>
</feature>
<feature type="compositionally biased region" description="Low complexity" evidence="6">
    <location>
        <begin position="913"/>
        <end position="926"/>
    </location>
</feature>
<reference evidence="8 9" key="1">
    <citation type="journal article" date="2013" name="BMC Genomics">
        <title>Reconstruction of the lipid metabolism for the microalga Monoraphidium neglectum from its genome sequence reveals characteristics suitable for biofuel production.</title>
        <authorList>
            <person name="Bogen C."/>
            <person name="Al-Dilaimi A."/>
            <person name="Albersmeier A."/>
            <person name="Wichmann J."/>
            <person name="Grundmann M."/>
            <person name="Rupp O."/>
            <person name="Lauersen K.J."/>
            <person name="Blifernez-Klassen O."/>
            <person name="Kalinowski J."/>
            <person name="Goesmann A."/>
            <person name="Mussgnug J.H."/>
            <person name="Kruse O."/>
        </authorList>
    </citation>
    <scope>NUCLEOTIDE SEQUENCE [LARGE SCALE GENOMIC DNA]</scope>
    <source>
        <strain evidence="8 9">SAG 48.87</strain>
    </source>
</reference>
<accession>A0A0D2MMH2</accession>
<feature type="compositionally biased region" description="Basic and acidic residues" evidence="6">
    <location>
        <begin position="643"/>
        <end position="656"/>
    </location>
</feature>
<proteinExistence type="predicted"/>
<dbReference type="GO" id="GO:0060271">
    <property type="term" value="P:cilium assembly"/>
    <property type="evidence" value="ECO:0007669"/>
    <property type="project" value="TreeGrafter"/>
</dbReference>
<feature type="region of interest" description="Disordered" evidence="6">
    <location>
        <begin position="1678"/>
        <end position="1739"/>
    </location>
</feature>
<dbReference type="InterPro" id="IPR013783">
    <property type="entry name" value="Ig-like_fold"/>
</dbReference>
<gene>
    <name evidence="8" type="ORF">MNEG_3970</name>
</gene>
<evidence type="ECO:0000256" key="2">
    <source>
        <dbReference type="ARBA" id="ARBA00004496"/>
    </source>
</evidence>
<dbReference type="EMBL" id="KK100747">
    <property type="protein sequence ID" value="KIZ03990.1"/>
    <property type="molecule type" value="Genomic_DNA"/>
</dbReference>
<feature type="compositionally biased region" description="Gly residues" evidence="6">
    <location>
        <begin position="2263"/>
        <end position="2285"/>
    </location>
</feature>
<sequence length="2524" mass="261382">MKGVGIKVSPAAVELRDVEPGVPQHGAVVSVKNLDGKRSHSVRVRPPAGRRFAVHGLLQTERLAPGMEATFEVVFDTRGLEPGCDSFDRLSVLSDAGETEVPLRALAPNPRLRLQSGGASASSSGGTSTSGSVGLLEFGLVQAGSSQLRRLRLVNEGSRPADWRALVEGGVPLKLEPAAGRLEAGAAVELVAVLAVPDAGTLSGELLIHMARAHGGSDGTGSIGTHGGGGSTNGSGTGSNGGGGNVSKEAASQQGAGGAAGERQWDKELAARCPVGAAVVACTYELRSEGGGCVKAVDFGAMYMGERSTRQLLLNNGGPSEARFDLSFGPASEMGAADGSGPAGSGGGGSGDDPHTSFLRLARVRAKAREEADSAVRVSPLAGAVPPYGTARLVVSFQPPHAARAQGFQSKELGEDEAMRVFDYVVQIDLTGPTGSRPLRLPIRGRGLLPRLLPTPRLLHFGVMGCGEWGDQLVTLVNGCAELPLRVVADTGSPYFKALGSHLASVSFLAVSSGAASAAAAEPLAREAVEAVGSCQGVRERAVRLPGGTEATPETFAKPRRFVDEQEAALWTLKAETGQLPGSFSRPKVWETAANKQALEWIGPEDGYGVTKDVQARVWRLQHADDYTKFIRAGRTAKANAHLTREEGGEGDKDMGMRPYRPKGPDPLWTAKREREGGPSVAPKAPASALLAALPLFKDKPEGDKERAECSMELTPAELAGIQVAPRTVDFGKVSTAQPASAHFVVTNTLPRALHVALDLSRVPELAGSTPLAQVVPPGATAKFPLALRCHDVRAIRERCEVAAEVVPVTLRLSADELNFSFGIDNWENFVDQSLLMTNPHSFPVDYEWESSGAAFSVTPPSGSIKPKGTAEAAVRWRPAADGGKGGAEGKGGKSSGAAANKAPKTPGDKAGAKAAPPAAAAAAGPAPGGKGTASPDVAAAAVAGDEGLMQTAVMTLRLKGGADVPQRVALVGELPGGCLRLKEKELALGAVPVGERQAAVVTLRNSGTREAAFRVVPNPRVSVTPDRARCPPESSLELEVSVTVEAPGAWAAALELEVRGGRPIKLPVRAEGVVPSVQVAEASLAFPPTFIGGTARLPLTLSNASAVPATLVANLTALPDFDMLLPREAWASAGYESCPVQKIGANGEMSTLGSKRVSRSRTGPYDFQLPLALHSAPLTAPPGDGETHEEIGASAGGAPAPAVAVFATGVQPQVVLSKGTLDFGACVVGRSGGSRRASPYAVEVYVRNNTEGEIQVSLGDPSSERQPGCLGVFALEQPCAFTLAPEEGAGVTVRFTPRDARAYEASVPVFIHGDTSKPHLSLELAGTGRFPRLTFDSPEVLLPPVPLGVRSWARFFVVNDGYDSLELKTRLPADEARQPLKLELPEGNLIGLAKERLPVVVSFASGRPLSFTALVEFLDESGRCFAQTVTGTTDNCLLTTQPFFEVNAGRLLLTAPRCGPPALPLDASADACEMPWEDALGPMHCSQALARHLSAITCKPWPGDLRKALAGSRGKLLLELIETLGSKAVSVKGSKGGGAGGANKTEAARQLVALYEAALAHLRVQGALVNAVKPELLLEGPDFDRLSEARGAAAAGDAAAEEALEAAWGDMEARFDELAARAWSTVLLQIFRVYVLAKVTPQALRSMPGMEKATAAAAALQARTAAAAAAAASAASAAGGGKPARGPAAPQAQQGAPAAAVRSTGAASRARSASTAAGAAPAATATLEPPIELGPGDIPGDEVLGGSNVYSTAEACLLAWLNINLARTFPERSEGISNLDSDLRNGVALFACLANAWPRFAPRRALVRVRPAGAQEARQNAELVVWCLEDLSLPYEVSVADLVSPEAGDLMLLATYLFQTLPQLAPKSTVEFLSKLNEPQLREVELSNPGRRLMSYSARLEGHPDFALEVSSIKIEPGKTARLGVRCTPTTAVPREALLVLLPRRDGSAPAAAMVFQLRGAARARAPLKRVEVAGPLYEMAQFDVHVVNPFPADCDFTVTVLHELPEDDPAAAAAQQPLRSGAKGRGSGGDAASKPAPGGPAPATGGLKGNQQQQQAAGKAFADPFGIDRPRLRLRAGAGEKLRGSFLPFALGQSRAILVLKDAECGEFCYELRGEAGPPAAFMEHKAVAAQDGGAQFVDVPLPFVNQQLEAARRTYMEKHPLGRDKDQLARLRQEPGKPLTSPAPGGTPAPQPAAAAAAASAAAAAQQQGADAAAGAGGVKAERVVEYAVASSSALVSAPAALALRSGADAQPGADRGQPAAGGGQKAQKGGAAGGGAAGRPGAGPPPNTLRLSVRPSGTGLYPARVTLSSPGDVRVLAVEISAQCLGQSYALELECPARQQASQEIPLVNASDSGLSVQATLVTTSGPGGDKVPQVFSGPRDASVPAGATAPYPLTFRPLAPGTYSGRLELFFPATGERNVYSLTGRSGEPLEEGHLLVECTARVPVQRRLQVPNLLGALPLTYSVLCDLDCLEGPEVLQCTSTRSPENYKFSVTPLRSGTFMGTLSFVAPDGNYAWFGIE</sequence>
<feature type="region of interest" description="Disordered" evidence="6">
    <location>
        <begin position="2177"/>
        <end position="2198"/>
    </location>
</feature>
<keyword evidence="4" id="KW-0969">Cilium</keyword>
<feature type="compositionally biased region" description="Low complexity" evidence="6">
    <location>
        <begin position="2032"/>
        <end position="2064"/>
    </location>
</feature>
<evidence type="ECO:0000313" key="9">
    <source>
        <dbReference type="Proteomes" id="UP000054498"/>
    </source>
</evidence>
<dbReference type="KEGG" id="mng:MNEG_3970"/>
<dbReference type="GeneID" id="25736848"/>
<protein>
    <submittedName>
        <fullName evidence="8">Flagellar associated protein</fullName>
    </submittedName>
</protein>
<dbReference type="Gene3D" id="1.10.418.10">
    <property type="entry name" value="Calponin-like domain"/>
    <property type="match status" value="1"/>
</dbReference>
<dbReference type="InterPro" id="IPR036872">
    <property type="entry name" value="CH_dom_sf"/>
</dbReference>
<feature type="region of interest" description="Disordered" evidence="6">
    <location>
        <begin position="2252"/>
        <end position="2299"/>
    </location>
</feature>
<evidence type="ECO:0000256" key="6">
    <source>
        <dbReference type="SAM" id="MobiDB-lite"/>
    </source>
</evidence>
<dbReference type="OrthoDB" id="10060824at2759"/>
<feature type="compositionally biased region" description="Gly residues" evidence="6">
    <location>
        <begin position="218"/>
        <end position="245"/>
    </location>
</feature>
<evidence type="ECO:0000313" key="8">
    <source>
        <dbReference type="EMBL" id="KIZ03990.1"/>
    </source>
</evidence>
<feature type="region of interest" description="Disordered" evidence="6">
    <location>
        <begin position="641"/>
        <end position="668"/>
    </location>
</feature>
<comment type="subcellular location">
    <subcellularLocation>
        <location evidence="1">Cell projection</location>
        <location evidence="1">Cilium</location>
    </subcellularLocation>
    <subcellularLocation>
        <location evidence="2">Cytoplasm</location>
    </subcellularLocation>
</comment>
<dbReference type="InterPro" id="IPR053879">
    <property type="entry name" value="HYDIN_VesB_CFA65-like_Ig"/>
</dbReference>
<feature type="region of interest" description="Disordered" evidence="6">
    <location>
        <begin position="324"/>
        <end position="356"/>
    </location>
</feature>
<dbReference type="PROSITE" id="PS50021">
    <property type="entry name" value="CH"/>
    <property type="match status" value="1"/>
</dbReference>
<dbReference type="STRING" id="145388.A0A0D2MMH2"/>
<dbReference type="GO" id="GO:0005737">
    <property type="term" value="C:cytoplasm"/>
    <property type="evidence" value="ECO:0007669"/>
    <property type="project" value="UniProtKB-SubCell"/>
</dbReference>
<evidence type="ECO:0000256" key="3">
    <source>
        <dbReference type="ARBA" id="ARBA00022490"/>
    </source>
</evidence>
<feature type="compositionally biased region" description="Gly residues" evidence="6">
    <location>
        <begin position="883"/>
        <end position="895"/>
    </location>
</feature>
<dbReference type="RefSeq" id="XP_013903009.1">
    <property type="nucleotide sequence ID" value="XM_014047555.1"/>
</dbReference>
<dbReference type="Gene3D" id="2.60.40.10">
    <property type="entry name" value="Immunoglobulins"/>
    <property type="match status" value="5"/>
</dbReference>
<dbReference type="PANTHER" id="PTHR45912:SF3">
    <property type="entry name" value="CILIA- AND FLAGELLA-ASSOCIATED PROTEIN 47"/>
    <property type="match status" value="1"/>
</dbReference>
<dbReference type="GO" id="GO:0005929">
    <property type="term" value="C:cilium"/>
    <property type="evidence" value="ECO:0007669"/>
    <property type="project" value="UniProtKB-SubCell"/>
</dbReference>
<dbReference type="Pfam" id="PF22544">
    <property type="entry name" value="HYDIN_VesB_CFA65-like_Ig"/>
    <property type="match status" value="1"/>
</dbReference>
<feature type="compositionally biased region" description="Low complexity" evidence="6">
    <location>
        <begin position="896"/>
        <end position="906"/>
    </location>
</feature>
<dbReference type="Proteomes" id="UP000054498">
    <property type="component" value="Unassembled WGS sequence"/>
</dbReference>
<dbReference type="InterPro" id="IPR001715">
    <property type="entry name" value="CH_dom"/>
</dbReference>
<evidence type="ECO:0000259" key="7">
    <source>
        <dbReference type="PROSITE" id="PS50021"/>
    </source>
</evidence>
<dbReference type="PANTHER" id="PTHR45912">
    <property type="entry name" value="CILIA- AND FLAGELLA-ASSOCIATED PROTEIN 47"/>
    <property type="match status" value="1"/>
</dbReference>
<keyword evidence="5" id="KW-0966">Cell projection</keyword>
<dbReference type="Pfam" id="PF24529">
    <property type="entry name" value="CFAP47"/>
    <property type="match status" value="1"/>
</dbReference>
<dbReference type="InterPro" id="IPR056343">
    <property type="entry name" value="CFAP47_dom"/>
</dbReference>
<feature type="non-terminal residue" evidence="8">
    <location>
        <position position="2524"/>
    </location>
</feature>
<keyword evidence="3" id="KW-0963">Cytoplasm</keyword>